<dbReference type="InterPro" id="IPR022735">
    <property type="entry name" value="bMERB_dom"/>
</dbReference>
<dbReference type="AlphaFoldDB" id="A0A834L0F5"/>
<protein>
    <submittedName>
        <fullName evidence="3">Protein-methionine sulfoxide oxidase mical1</fullName>
    </submittedName>
</protein>
<comment type="caution">
    <text evidence="3">The sequence shown here is derived from an EMBL/GenBank/DDBJ whole genome shotgun (WGS) entry which is preliminary data.</text>
</comment>
<evidence type="ECO:0000313" key="3">
    <source>
        <dbReference type="EMBL" id="KAF6737109.1"/>
    </source>
</evidence>
<sequence>MSEEGIDGDDDDDDEILEQDDSHLFDDEFQMPSDPVQARKLERKKMRTLERRARMSELERFRKAQSIQRRLEEIEVTFKDLEHTGVDLEKRLRGEAGKNPFYLELWSVEVKLSKTETRDVRFYISVVFWFQAAPELLSSVLLGRLFKPTA</sequence>
<feature type="region of interest" description="Disordered" evidence="1">
    <location>
        <begin position="1"/>
        <end position="37"/>
    </location>
</feature>
<dbReference type="Pfam" id="PF12130">
    <property type="entry name" value="bMERB_dom"/>
    <property type="match status" value="1"/>
</dbReference>
<dbReference type="PROSITE" id="PS51848">
    <property type="entry name" value="BMERB"/>
    <property type="match status" value="1"/>
</dbReference>
<accession>A0A834L0F5</accession>
<dbReference type="Proteomes" id="UP000646548">
    <property type="component" value="Unassembled WGS sequence"/>
</dbReference>
<name>A0A834L0F5_ORYME</name>
<reference evidence="3" key="1">
    <citation type="journal article" name="BMC Genomics">
        <title>Long-read sequencing and de novo genome assembly of marine medaka (Oryzias melastigma).</title>
        <authorList>
            <person name="Liang P."/>
            <person name="Saqib H.S.A."/>
            <person name="Ni X."/>
            <person name="Shen Y."/>
        </authorList>
    </citation>
    <scope>NUCLEOTIDE SEQUENCE</scope>
    <source>
        <strain evidence="3">Bigg-433</strain>
    </source>
</reference>
<evidence type="ECO:0000256" key="1">
    <source>
        <dbReference type="SAM" id="MobiDB-lite"/>
    </source>
</evidence>
<evidence type="ECO:0000313" key="4">
    <source>
        <dbReference type="Proteomes" id="UP000646548"/>
    </source>
</evidence>
<dbReference type="EMBL" id="WKFB01000072">
    <property type="protein sequence ID" value="KAF6737109.1"/>
    <property type="molecule type" value="Genomic_DNA"/>
</dbReference>
<proteinExistence type="predicted"/>
<evidence type="ECO:0000259" key="2">
    <source>
        <dbReference type="PROSITE" id="PS51848"/>
    </source>
</evidence>
<organism evidence="3 4">
    <name type="scientific">Oryzias melastigma</name>
    <name type="common">Marine medaka</name>
    <dbReference type="NCBI Taxonomy" id="30732"/>
    <lineage>
        <taxon>Eukaryota</taxon>
        <taxon>Metazoa</taxon>
        <taxon>Chordata</taxon>
        <taxon>Craniata</taxon>
        <taxon>Vertebrata</taxon>
        <taxon>Euteleostomi</taxon>
        <taxon>Actinopterygii</taxon>
        <taxon>Neopterygii</taxon>
        <taxon>Teleostei</taxon>
        <taxon>Neoteleostei</taxon>
        <taxon>Acanthomorphata</taxon>
        <taxon>Ovalentaria</taxon>
        <taxon>Atherinomorphae</taxon>
        <taxon>Beloniformes</taxon>
        <taxon>Adrianichthyidae</taxon>
        <taxon>Oryziinae</taxon>
        <taxon>Oryzias</taxon>
    </lineage>
</organism>
<feature type="domain" description="BMERB" evidence="2">
    <location>
        <begin position="54"/>
        <end position="150"/>
    </location>
</feature>
<feature type="compositionally biased region" description="Acidic residues" evidence="1">
    <location>
        <begin position="1"/>
        <end position="19"/>
    </location>
</feature>
<gene>
    <name evidence="3" type="ORF">FQA47_014183</name>
</gene>